<evidence type="ECO:0000256" key="1">
    <source>
        <dbReference type="ARBA" id="ARBA00001974"/>
    </source>
</evidence>
<evidence type="ECO:0000256" key="3">
    <source>
        <dbReference type="ARBA" id="ARBA00022827"/>
    </source>
</evidence>
<dbReference type="InterPro" id="IPR001709">
    <property type="entry name" value="Flavoprot_Pyr_Nucl_cyt_Rdtase"/>
</dbReference>
<keyword evidence="2" id="KW-0285">Flavoprotein</keyword>
<dbReference type="InterPro" id="IPR001834">
    <property type="entry name" value="CBR-like"/>
</dbReference>
<dbReference type="SUPFAM" id="SSF63380">
    <property type="entry name" value="Riboflavin synthase domain-like"/>
    <property type="match status" value="1"/>
</dbReference>
<organism evidence="7 8">
    <name type="scientific">Nitrospira lenta</name>
    <dbReference type="NCBI Taxonomy" id="1436998"/>
    <lineage>
        <taxon>Bacteria</taxon>
        <taxon>Pseudomonadati</taxon>
        <taxon>Nitrospirota</taxon>
        <taxon>Nitrospiria</taxon>
        <taxon>Nitrospirales</taxon>
        <taxon>Nitrospiraceae</taxon>
        <taxon>Nitrospira</taxon>
    </lineage>
</organism>
<evidence type="ECO:0000259" key="6">
    <source>
        <dbReference type="PROSITE" id="PS51384"/>
    </source>
</evidence>
<dbReference type="PRINTS" id="PR00371">
    <property type="entry name" value="FPNCR"/>
</dbReference>
<dbReference type="Gene3D" id="3.40.50.80">
    <property type="entry name" value="Nucleotide-binding domain of ferredoxin-NADP reductase (FNR) module"/>
    <property type="match status" value="1"/>
</dbReference>
<dbReference type="PRINTS" id="PR00406">
    <property type="entry name" value="CYTB5RDTASE"/>
</dbReference>
<reference evidence="8" key="1">
    <citation type="submission" date="2018-04" db="EMBL/GenBank/DDBJ databases">
        <authorList>
            <person name="Lucker S."/>
            <person name="Sakoula D."/>
        </authorList>
    </citation>
    <scope>NUCLEOTIDE SEQUENCE [LARGE SCALE GENOMIC DNA]</scope>
</reference>
<dbReference type="InterPro" id="IPR001433">
    <property type="entry name" value="OxRdtase_FAD/NAD-bd"/>
</dbReference>
<dbReference type="PROSITE" id="PS51384">
    <property type="entry name" value="FAD_FR"/>
    <property type="match status" value="1"/>
</dbReference>
<keyword evidence="5" id="KW-0520">NAD</keyword>
<dbReference type="InterPro" id="IPR017927">
    <property type="entry name" value="FAD-bd_FR_type"/>
</dbReference>
<sequence>MNMASVTRIKSKTPVPYELMAIHRETHDTKTFRFALPEHATLDMLPGDHLYVHATLGGKPAKRPYTPSSLPGATGHFDLTVKRYETGTVSRYLHDRQIGETVLMSGPVTGGHWVDGMATQVGFVAGGSGITPMIAIIRGILARNLNVELFLLYANKAEADIIFREEWDAQVRVHANFHCYHVLSNPPAGWTQGVGRIDEAALRGHLPPPGAETVIFLCGPPPMVDGIEATLKSIGYAEHAIILP</sequence>
<dbReference type="OrthoDB" id="544091at2"/>
<evidence type="ECO:0000256" key="5">
    <source>
        <dbReference type="ARBA" id="ARBA00023027"/>
    </source>
</evidence>
<feature type="domain" description="FAD-binding FR-type" evidence="6">
    <location>
        <begin position="12"/>
        <end position="114"/>
    </location>
</feature>
<dbReference type="InterPro" id="IPR017938">
    <property type="entry name" value="Riboflavin_synthase-like_b-brl"/>
</dbReference>
<keyword evidence="4 7" id="KW-0560">Oxidoreductase</keyword>
<dbReference type="SUPFAM" id="SSF52343">
    <property type="entry name" value="Ferredoxin reductase-like, C-terminal NADP-linked domain"/>
    <property type="match status" value="1"/>
</dbReference>
<comment type="cofactor">
    <cofactor evidence="1">
        <name>FAD</name>
        <dbReference type="ChEBI" id="CHEBI:57692"/>
    </cofactor>
</comment>
<evidence type="ECO:0000256" key="4">
    <source>
        <dbReference type="ARBA" id="ARBA00023002"/>
    </source>
</evidence>
<dbReference type="InterPro" id="IPR008333">
    <property type="entry name" value="Cbr1-like_FAD-bd_dom"/>
</dbReference>
<proteinExistence type="predicted"/>
<evidence type="ECO:0000313" key="7">
    <source>
        <dbReference type="EMBL" id="SPP63104.1"/>
    </source>
</evidence>
<dbReference type="CDD" id="cd06183">
    <property type="entry name" value="cyt_b5_reduct_like"/>
    <property type="match status" value="1"/>
</dbReference>
<dbReference type="FunCoup" id="A0A330L0C7">
    <property type="interactions" value="349"/>
</dbReference>
<dbReference type="EMBL" id="OUNR01000001">
    <property type="protein sequence ID" value="SPP63104.1"/>
    <property type="molecule type" value="Genomic_DNA"/>
</dbReference>
<evidence type="ECO:0000313" key="8">
    <source>
        <dbReference type="Proteomes" id="UP000248168"/>
    </source>
</evidence>
<name>A0A330L0C7_9BACT</name>
<dbReference type="Gene3D" id="2.40.30.10">
    <property type="entry name" value="Translation factors"/>
    <property type="match status" value="1"/>
</dbReference>
<keyword evidence="3" id="KW-0274">FAD</keyword>
<gene>
    <name evidence="7" type="ORF">NITLEN_10190</name>
</gene>
<evidence type="ECO:0000256" key="2">
    <source>
        <dbReference type="ARBA" id="ARBA00022630"/>
    </source>
</evidence>
<dbReference type="RefSeq" id="WP_121987691.1">
    <property type="nucleotide sequence ID" value="NZ_OUNR01000001.1"/>
</dbReference>
<protein>
    <submittedName>
        <fullName evidence="7">Putative Cytochrome-b5 reductase</fullName>
        <ecNumber evidence="7">1.6.2.2</ecNumber>
    </submittedName>
</protein>
<dbReference type="Proteomes" id="UP000248168">
    <property type="component" value="Unassembled WGS sequence"/>
</dbReference>
<dbReference type="GO" id="GO:0090524">
    <property type="term" value="F:cytochrome-b5 reductase activity, acting on NADH"/>
    <property type="evidence" value="ECO:0007669"/>
    <property type="project" value="UniProtKB-EC"/>
</dbReference>
<keyword evidence="8" id="KW-1185">Reference proteome</keyword>
<dbReference type="Pfam" id="PF00970">
    <property type="entry name" value="FAD_binding_6"/>
    <property type="match status" value="1"/>
</dbReference>
<dbReference type="InParanoid" id="A0A330L0C7"/>
<dbReference type="AlphaFoldDB" id="A0A330L0C7"/>
<accession>A0A330L0C7</accession>
<dbReference type="EC" id="1.6.2.2" evidence="7"/>
<dbReference type="InterPro" id="IPR039261">
    <property type="entry name" value="FNR_nucleotide-bd"/>
</dbReference>
<dbReference type="PANTHER" id="PTHR19370">
    <property type="entry name" value="NADH-CYTOCHROME B5 REDUCTASE"/>
    <property type="match status" value="1"/>
</dbReference>
<dbReference type="Pfam" id="PF00175">
    <property type="entry name" value="NAD_binding_1"/>
    <property type="match status" value="1"/>
</dbReference>